<dbReference type="PROSITE" id="PS50994">
    <property type="entry name" value="INTEGRASE"/>
    <property type="match status" value="1"/>
</dbReference>
<feature type="region of interest" description="Disordered" evidence="1">
    <location>
        <begin position="95"/>
        <end position="117"/>
    </location>
</feature>
<reference evidence="3" key="1">
    <citation type="submission" date="2020-06" db="EMBL/GenBank/DDBJ databases">
        <authorList>
            <person name="Li T."/>
            <person name="Hu X."/>
            <person name="Zhang T."/>
            <person name="Song X."/>
            <person name="Zhang H."/>
            <person name="Dai N."/>
            <person name="Sheng W."/>
            <person name="Hou X."/>
            <person name="Wei L."/>
        </authorList>
    </citation>
    <scope>NUCLEOTIDE SEQUENCE</scope>
    <source>
        <strain evidence="3">KEN1</strain>
        <tissue evidence="3">Leaf</tissue>
    </source>
</reference>
<protein>
    <recommendedName>
        <fullName evidence="2">Integrase catalytic domain-containing protein</fullName>
    </recommendedName>
</protein>
<dbReference type="GO" id="GO:0003676">
    <property type="term" value="F:nucleic acid binding"/>
    <property type="evidence" value="ECO:0007669"/>
    <property type="project" value="InterPro"/>
</dbReference>
<comment type="caution">
    <text evidence="3">The sequence shown here is derived from an EMBL/GenBank/DDBJ whole genome shotgun (WGS) entry which is preliminary data.</text>
</comment>
<dbReference type="EMBL" id="JACGWN010000006">
    <property type="protein sequence ID" value="KAL0445864.1"/>
    <property type="molecule type" value="Genomic_DNA"/>
</dbReference>
<dbReference type="AlphaFoldDB" id="A0AAW2WUZ7"/>
<dbReference type="InterPro" id="IPR001584">
    <property type="entry name" value="Integrase_cat-core"/>
</dbReference>
<dbReference type="InterPro" id="IPR036397">
    <property type="entry name" value="RNaseH_sf"/>
</dbReference>
<dbReference type="InterPro" id="IPR012337">
    <property type="entry name" value="RNaseH-like_sf"/>
</dbReference>
<evidence type="ECO:0000256" key="1">
    <source>
        <dbReference type="SAM" id="MobiDB-lite"/>
    </source>
</evidence>
<dbReference type="InterPro" id="IPR039537">
    <property type="entry name" value="Retrotran_Ty1/copia-like"/>
</dbReference>
<organism evidence="3">
    <name type="scientific">Sesamum latifolium</name>
    <dbReference type="NCBI Taxonomy" id="2727402"/>
    <lineage>
        <taxon>Eukaryota</taxon>
        <taxon>Viridiplantae</taxon>
        <taxon>Streptophyta</taxon>
        <taxon>Embryophyta</taxon>
        <taxon>Tracheophyta</taxon>
        <taxon>Spermatophyta</taxon>
        <taxon>Magnoliopsida</taxon>
        <taxon>eudicotyledons</taxon>
        <taxon>Gunneridae</taxon>
        <taxon>Pentapetalae</taxon>
        <taxon>asterids</taxon>
        <taxon>lamiids</taxon>
        <taxon>Lamiales</taxon>
        <taxon>Pedaliaceae</taxon>
        <taxon>Sesamum</taxon>
    </lineage>
</organism>
<dbReference type="Gene3D" id="3.30.420.10">
    <property type="entry name" value="Ribonuclease H-like superfamily/Ribonuclease H"/>
    <property type="match status" value="1"/>
</dbReference>
<dbReference type="PANTHER" id="PTHR42648">
    <property type="entry name" value="TRANSPOSASE, PUTATIVE-RELATED"/>
    <property type="match status" value="1"/>
</dbReference>
<feature type="domain" description="Integrase catalytic" evidence="2">
    <location>
        <begin position="108"/>
        <end position="168"/>
    </location>
</feature>
<reference evidence="3" key="2">
    <citation type="journal article" date="2024" name="Plant">
        <title>Genomic evolution and insights into agronomic trait innovations of Sesamum species.</title>
        <authorList>
            <person name="Miao H."/>
            <person name="Wang L."/>
            <person name="Qu L."/>
            <person name="Liu H."/>
            <person name="Sun Y."/>
            <person name="Le M."/>
            <person name="Wang Q."/>
            <person name="Wei S."/>
            <person name="Zheng Y."/>
            <person name="Lin W."/>
            <person name="Duan Y."/>
            <person name="Cao H."/>
            <person name="Xiong S."/>
            <person name="Wang X."/>
            <person name="Wei L."/>
            <person name="Li C."/>
            <person name="Ma Q."/>
            <person name="Ju M."/>
            <person name="Zhao R."/>
            <person name="Li G."/>
            <person name="Mu C."/>
            <person name="Tian Q."/>
            <person name="Mei H."/>
            <person name="Zhang T."/>
            <person name="Gao T."/>
            <person name="Zhang H."/>
        </authorList>
    </citation>
    <scope>NUCLEOTIDE SEQUENCE</scope>
    <source>
        <strain evidence="3">KEN1</strain>
    </source>
</reference>
<name>A0AAW2WUZ7_9LAMI</name>
<feature type="region of interest" description="Disordered" evidence="1">
    <location>
        <begin position="26"/>
        <end position="68"/>
    </location>
</feature>
<proteinExistence type="predicted"/>
<accession>A0AAW2WUZ7</accession>
<sequence length="168" mass="18422">MSLGIKPLPLHELLRPPLKRNVPYKFRREASTSKAKGKRVERWQRKKGKGKAVAATASAGGAPAQQEKAKGRLGILSGRGQIMYACIANERGIGRGSVHNSSPTQTPPETPQLNGVAERRNRTLLDMVLSMMSFTELPPSFWGYVLETAAKLFNIAPSKTVPQTPYEI</sequence>
<dbReference type="SUPFAM" id="SSF53098">
    <property type="entry name" value="Ribonuclease H-like"/>
    <property type="match status" value="1"/>
</dbReference>
<dbReference type="GO" id="GO:0015074">
    <property type="term" value="P:DNA integration"/>
    <property type="evidence" value="ECO:0007669"/>
    <property type="project" value="InterPro"/>
</dbReference>
<gene>
    <name evidence="3" type="ORF">Slati_1714300</name>
</gene>
<evidence type="ECO:0000313" key="3">
    <source>
        <dbReference type="EMBL" id="KAL0445864.1"/>
    </source>
</evidence>
<feature type="compositionally biased region" description="Low complexity" evidence="1">
    <location>
        <begin position="51"/>
        <end position="64"/>
    </location>
</feature>
<dbReference type="PANTHER" id="PTHR42648:SF27">
    <property type="entry name" value="RNA-DIRECTED DNA POLYMERASE"/>
    <property type="match status" value="1"/>
</dbReference>
<evidence type="ECO:0000259" key="2">
    <source>
        <dbReference type="PROSITE" id="PS50994"/>
    </source>
</evidence>